<dbReference type="RefSeq" id="XP_007425000.1">
    <property type="nucleotide sequence ID" value="XM_007424938.3"/>
</dbReference>
<sequence length="440" mass="47907">MSTTGIAAQEVNLSLNAGFLCNGSLEACCRGRNRQLENPFFNMDSVAMACNLNSGHHPLTSIGQISCPDPDRSHGCILPLRASPSLLRPPIPSNSEDSLTSGFSGLSLSMNPWSTDEVPPHTPGKSGALLPPPVSSNERGARPLPPLPIAENFLHDEVDREVEFLTSSDTDLLLENCGSPAFKFSAQSRRSFRGCGQINYAYFDAPAEAKPEQGGCPEGACPPPPPPHQSHRRLRRSHSGPAGSFNKPSVRVSSHVCRSSPSSDDDKPEVPPRVPLPPRPLKPDYRRWSAEVTSGAYSDEDKPPKVPPREPLSWSNSRTPSPKTLPAYLHGVMPPTQSFAPDPKYVSSKALQRQHSEGASHKVPCILPIIENGKKVSSTHYYLLPERPPYLDKYEMFFQEAEESGLRPEGQQRGNDTATIVKADLGGLVKRKHLPCMVSP</sequence>
<feature type="region of interest" description="Disordered" evidence="1">
    <location>
        <begin position="209"/>
        <end position="328"/>
    </location>
</feature>
<feature type="compositionally biased region" description="Basic and acidic residues" evidence="1">
    <location>
        <begin position="299"/>
        <end position="308"/>
    </location>
</feature>
<dbReference type="Proteomes" id="UP000695026">
    <property type="component" value="Unplaced"/>
</dbReference>
<evidence type="ECO:0000259" key="2">
    <source>
        <dbReference type="Pfam" id="PF11555"/>
    </source>
</evidence>
<dbReference type="OMA" id="MACNLNP"/>
<dbReference type="KEGG" id="pbi:103054956"/>
<name>A0A9F2QB69_PYTBI</name>
<dbReference type="InterPro" id="IPR052112">
    <property type="entry name" value="EGFR_SigReg_Kinase"/>
</dbReference>
<dbReference type="GO" id="GO:0045616">
    <property type="term" value="P:regulation of keratinocyte differentiation"/>
    <property type="evidence" value="ECO:0007669"/>
    <property type="project" value="TreeGrafter"/>
</dbReference>
<reference evidence="4" key="1">
    <citation type="submission" date="2025-08" db="UniProtKB">
        <authorList>
            <consortium name="RefSeq"/>
        </authorList>
    </citation>
    <scope>IDENTIFICATION</scope>
    <source>
        <tissue evidence="4">Liver</tissue>
    </source>
</reference>
<dbReference type="Pfam" id="PF11555">
    <property type="entry name" value="Inhibitor_Mig-6"/>
    <property type="match status" value="1"/>
</dbReference>
<dbReference type="CTD" id="54206"/>
<dbReference type="PANTHER" id="PTHR14254:SF5">
    <property type="entry name" value="ERBB RECEPTOR FEEDBACK INHIBITOR 1"/>
    <property type="match status" value="1"/>
</dbReference>
<protein>
    <submittedName>
        <fullName evidence="4">ERBB receptor feedback inhibitor 1</fullName>
    </submittedName>
</protein>
<evidence type="ECO:0000256" key="1">
    <source>
        <dbReference type="SAM" id="MobiDB-lite"/>
    </source>
</evidence>
<feature type="compositionally biased region" description="Polar residues" evidence="1">
    <location>
        <begin position="313"/>
        <end position="322"/>
    </location>
</feature>
<keyword evidence="3" id="KW-1185">Reference proteome</keyword>
<evidence type="ECO:0000313" key="3">
    <source>
        <dbReference type="Proteomes" id="UP000695026"/>
    </source>
</evidence>
<dbReference type="GeneID" id="103054956"/>
<organism evidence="3 4">
    <name type="scientific">Python bivittatus</name>
    <name type="common">Burmese python</name>
    <name type="synonym">Python molurus bivittatus</name>
    <dbReference type="NCBI Taxonomy" id="176946"/>
    <lineage>
        <taxon>Eukaryota</taxon>
        <taxon>Metazoa</taxon>
        <taxon>Chordata</taxon>
        <taxon>Craniata</taxon>
        <taxon>Vertebrata</taxon>
        <taxon>Euteleostomi</taxon>
        <taxon>Lepidosauria</taxon>
        <taxon>Squamata</taxon>
        <taxon>Bifurcata</taxon>
        <taxon>Unidentata</taxon>
        <taxon>Episquamata</taxon>
        <taxon>Toxicofera</taxon>
        <taxon>Serpentes</taxon>
        <taxon>Henophidia</taxon>
        <taxon>Pythonidae</taxon>
        <taxon>Python</taxon>
    </lineage>
</organism>
<dbReference type="AlphaFoldDB" id="A0A9F2QB69"/>
<dbReference type="OrthoDB" id="9931672at2759"/>
<evidence type="ECO:0000313" key="4">
    <source>
        <dbReference type="RefSeq" id="XP_007425000.1"/>
    </source>
</evidence>
<feature type="domain" description="Mig-6" evidence="2">
    <location>
        <begin position="302"/>
        <end position="325"/>
    </location>
</feature>
<feature type="compositionally biased region" description="Basic residues" evidence="1">
    <location>
        <begin position="229"/>
        <end position="238"/>
    </location>
</feature>
<accession>A0A9F2QB69</accession>
<proteinExistence type="predicted"/>
<dbReference type="InterPro" id="IPR021619">
    <property type="entry name" value="Mig-6"/>
</dbReference>
<feature type="compositionally biased region" description="Pro residues" evidence="1">
    <location>
        <begin position="271"/>
        <end position="280"/>
    </location>
</feature>
<gene>
    <name evidence="4" type="primary">ERRFI1</name>
</gene>
<feature type="compositionally biased region" description="Low complexity" evidence="1">
    <location>
        <begin position="248"/>
        <end position="262"/>
    </location>
</feature>
<dbReference type="PANTHER" id="PTHR14254">
    <property type="entry name" value="GENE 33 POLYPEPTIDE"/>
    <property type="match status" value="1"/>
</dbReference>
<dbReference type="GO" id="GO:0042059">
    <property type="term" value="P:negative regulation of epidermal growth factor receptor signaling pathway"/>
    <property type="evidence" value="ECO:0007669"/>
    <property type="project" value="TreeGrafter"/>
</dbReference>